<dbReference type="RefSeq" id="WP_242607481.1">
    <property type="nucleotide sequence ID" value="NZ_SHLA01000001.1"/>
</dbReference>
<evidence type="ECO:0000256" key="1">
    <source>
        <dbReference type="SAM" id="Coils"/>
    </source>
</evidence>
<sequence length="106" mass="11778">MEYVLLFLAIVVLGATVFLVVGRRRSGEPLPTQELGEPTTSLPPVLLPERMRAEDVRHVRFSLGARGYRCDQVDDVLDALSAEIERLHGELDQVRAAAGADRRQEP</sequence>
<reference evidence="2 3" key="1">
    <citation type="submission" date="2019-02" db="EMBL/GenBank/DDBJ databases">
        <title>Sequencing the genomes of 1000 actinobacteria strains.</title>
        <authorList>
            <person name="Klenk H.-P."/>
        </authorList>
    </citation>
    <scope>NUCLEOTIDE SEQUENCE [LARGE SCALE GENOMIC DNA]</scope>
    <source>
        <strain evidence="2 3">DSM 17364</strain>
    </source>
</reference>
<evidence type="ECO:0000313" key="2">
    <source>
        <dbReference type="EMBL" id="RZU61010.1"/>
    </source>
</evidence>
<dbReference type="Proteomes" id="UP000292685">
    <property type="component" value="Unassembled WGS sequence"/>
</dbReference>
<dbReference type="NCBIfam" id="TIGR03544">
    <property type="entry name" value="DivI1A_domain"/>
    <property type="match status" value="1"/>
</dbReference>
<organism evidence="2 3">
    <name type="scientific">Zhihengliuella halotolerans</name>
    <dbReference type="NCBI Taxonomy" id="370736"/>
    <lineage>
        <taxon>Bacteria</taxon>
        <taxon>Bacillati</taxon>
        <taxon>Actinomycetota</taxon>
        <taxon>Actinomycetes</taxon>
        <taxon>Micrococcales</taxon>
        <taxon>Micrococcaceae</taxon>
        <taxon>Zhihengliuella</taxon>
    </lineage>
</organism>
<name>A0A4Q8AA79_9MICC</name>
<dbReference type="EMBL" id="SHLA01000001">
    <property type="protein sequence ID" value="RZU61010.1"/>
    <property type="molecule type" value="Genomic_DNA"/>
</dbReference>
<keyword evidence="1" id="KW-0175">Coiled coil</keyword>
<dbReference type="Gene3D" id="6.10.250.660">
    <property type="match status" value="1"/>
</dbReference>
<dbReference type="InterPro" id="IPR019933">
    <property type="entry name" value="DivIVA_domain"/>
</dbReference>
<keyword evidence="3" id="KW-1185">Reference proteome</keyword>
<feature type="coiled-coil region" evidence="1">
    <location>
        <begin position="70"/>
        <end position="97"/>
    </location>
</feature>
<protein>
    <submittedName>
        <fullName evidence="2">DivIVA domain-containing protein</fullName>
    </submittedName>
</protein>
<comment type="caution">
    <text evidence="2">The sequence shown here is derived from an EMBL/GenBank/DDBJ whole genome shotgun (WGS) entry which is preliminary data.</text>
</comment>
<proteinExistence type="predicted"/>
<dbReference type="AlphaFoldDB" id="A0A4Q8AA79"/>
<evidence type="ECO:0000313" key="3">
    <source>
        <dbReference type="Proteomes" id="UP000292685"/>
    </source>
</evidence>
<accession>A0A4Q8AA79</accession>
<gene>
    <name evidence="2" type="ORF">EV380_0565</name>
</gene>